<comment type="similarity">
    <text evidence="1">Belongs to the CAND family.</text>
</comment>
<organism evidence="6 7">
    <name type="scientific">Candida viswanathii</name>
    <dbReference type="NCBI Taxonomy" id="5486"/>
    <lineage>
        <taxon>Eukaryota</taxon>
        <taxon>Fungi</taxon>
        <taxon>Dikarya</taxon>
        <taxon>Ascomycota</taxon>
        <taxon>Saccharomycotina</taxon>
        <taxon>Pichiomycetes</taxon>
        <taxon>Debaryomycetaceae</taxon>
        <taxon>Candida/Lodderomyces clade</taxon>
        <taxon>Candida</taxon>
    </lineage>
</organism>
<dbReference type="STRING" id="5486.A0A367XXG0"/>
<dbReference type="InterPro" id="IPR021133">
    <property type="entry name" value="HEAT_type_2"/>
</dbReference>
<dbReference type="PANTHER" id="PTHR12696">
    <property type="entry name" value="TIP120"/>
    <property type="match status" value="1"/>
</dbReference>
<dbReference type="PROSITE" id="PS50077">
    <property type="entry name" value="HEAT_REPEAT"/>
    <property type="match status" value="1"/>
</dbReference>
<dbReference type="SUPFAM" id="SSF48371">
    <property type="entry name" value="ARM repeat"/>
    <property type="match status" value="1"/>
</dbReference>
<dbReference type="EMBL" id="QLNQ01000028">
    <property type="protein sequence ID" value="RCK58089.1"/>
    <property type="molecule type" value="Genomic_DNA"/>
</dbReference>
<dbReference type="Proteomes" id="UP000253472">
    <property type="component" value="Unassembled WGS sequence"/>
</dbReference>
<dbReference type="OrthoDB" id="6260732at2759"/>
<evidence type="ECO:0000256" key="3">
    <source>
        <dbReference type="ARBA" id="ARBA00022786"/>
    </source>
</evidence>
<protein>
    <submittedName>
        <fullName evidence="6">Cullin-associated NEDD8-dissociated protein 1</fullName>
    </submittedName>
</protein>
<sequence>MVDINFNVLKDRAMDVDPDIRFMALEDLRKFLQDEPVASTRTNLNHSLENFFPILLNMLNDQNPDVQSQAVKSFEPMVRYLSNETLLKLVKKLFTLVQQGGGSSGSSTVANLKNFTISIPNMALRSLFAQSNSRDKSEFVSDKLSSSNYRFDPRLARAIMDYLIPQIVGHDVSIDSIELLIDLIAEIGYVLHQDELLSLSLFLINVSLAESGLIGKKSMLALEKVVALLRTESIIDQLLMQIKQLEAESKLYVIFPLYSICLKRGLQPSRVDFIYDTIVSILRADLSDDVDDLDFDVLVKENALKDEAFITLIDLVSLNFLPVDKKDEVIELIKTYLKYNPLGQDDDFDDDEDEEIVFSDDEEEGEEDSENDGSWKLRARAAILVRAVLDVFPASLETLSKDVLDLLPFADSNDQVVAEAIKTAIVIVNATSPRDAQTIRELGPVITSRLSSAKETQLPLFLKLIESLNRFDNAILVQEAFRIFQSRRLVTSGSFEYLQFYSSALKFHDELPANVIEWMVKDFIVNLEDKSFNMIIDTIKCLNLLFQQVNIGNVNEIVDKLIKKVENSKKYPSDLIRQSILALGQAYPRSDKEKILNALKNSIGLEGTKKATIDVLSQVYSDEIPAEYSLFVLGKLSSSIMSSHEGTSVASLLLMRKIIGVVDGEDYSEIIRNLTQLLAVTNKTNYESIFDIFNKLANIVFQNNEYKLQLLSTIVKLANENKIDVHEDSFFKFLKKGCELDSTLYDYFESSLKLDSQVSAKILAICAIKNNLEDKITKRRQEFQLYFSNDINNKQFAFDILFLGYVGSQVEIQELDIQTLIGLLQAKKFSSDANIQAASTALGLIAKKNVESAVPIILDTYTKSNKTIIRGSLLDALCIAVDSCNEEQKKFIWDKVFNYPIEFDHEVISELRKAGELLGKIVVVDDLTTTTDNLTSIYLILVVTKSLLSNLQATLVNNSFLDSLIKSSIEWLSIPNIDIRQIIVGNLLTGLHTKPAMLFPILQSVILPNVFVQLKAEEQFKKIIAMGPYKYVLDEGLEIRKLCYEFIYSVIALDEATLAKNKINLEDIAAKIIEFGLTDDQTDITLLACINLINYIDLHKSSAVELVSRDRGTLLTNMVASLKKQLSKKLSAKASAQDTETHQERIKSTIKLSKKFNSVVEAAENSELATAIQAWNDYTNDLKANYTIYYNSTDDL</sequence>
<keyword evidence="3" id="KW-0833">Ubl conjugation pathway</keyword>
<keyword evidence="2" id="KW-0677">Repeat</keyword>
<dbReference type="Pfam" id="PF02985">
    <property type="entry name" value="HEAT"/>
    <property type="match status" value="1"/>
</dbReference>
<accession>A0A367XXG0</accession>
<dbReference type="Pfam" id="PF08623">
    <property type="entry name" value="TIP120"/>
    <property type="match status" value="1"/>
</dbReference>
<feature type="domain" description="TATA-binding protein interacting (TIP20)" evidence="5">
    <location>
        <begin position="1003"/>
        <end position="1182"/>
    </location>
</feature>
<dbReference type="AlphaFoldDB" id="A0A367XXG0"/>
<reference evidence="6 7" key="1">
    <citation type="submission" date="2018-06" db="EMBL/GenBank/DDBJ databases">
        <title>Whole genome sequencing of Candida tropicalis (genome annotated by CSBL at Korea University).</title>
        <authorList>
            <person name="Ahn J."/>
        </authorList>
    </citation>
    <scope>NUCLEOTIDE SEQUENCE [LARGE SCALE GENOMIC DNA]</scope>
    <source>
        <strain evidence="6 7">ATCC 20962</strain>
    </source>
</reference>
<comment type="caution">
    <text evidence="6">The sequence shown here is derived from an EMBL/GenBank/DDBJ whole genome shotgun (WGS) entry which is preliminary data.</text>
</comment>
<name>A0A367XXG0_9ASCO</name>
<evidence type="ECO:0000313" key="7">
    <source>
        <dbReference type="Proteomes" id="UP000253472"/>
    </source>
</evidence>
<dbReference type="InterPro" id="IPR011989">
    <property type="entry name" value="ARM-like"/>
</dbReference>
<evidence type="ECO:0000259" key="5">
    <source>
        <dbReference type="Pfam" id="PF08623"/>
    </source>
</evidence>
<evidence type="ECO:0000313" key="6">
    <source>
        <dbReference type="EMBL" id="RCK58089.1"/>
    </source>
</evidence>
<evidence type="ECO:0000256" key="1">
    <source>
        <dbReference type="ARBA" id="ARBA00007657"/>
    </source>
</evidence>
<dbReference type="InterPro" id="IPR000357">
    <property type="entry name" value="HEAT"/>
</dbReference>
<dbReference type="GO" id="GO:0010265">
    <property type="term" value="P:SCF complex assembly"/>
    <property type="evidence" value="ECO:0007669"/>
    <property type="project" value="InterPro"/>
</dbReference>
<dbReference type="InterPro" id="IPR016024">
    <property type="entry name" value="ARM-type_fold"/>
</dbReference>
<gene>
    <name evidence="6" type="primary">TIP120_1</name>
    <name evidence="6" type="ORF">Cantr_06043</name>
</gene>
<keyword evidence="7" id="KW-1185">Reference proteome</keyword>
<proteinExistence type="inferred from homology"/>
<dbReference type="Gene3D" id="1.25.10.10">
    <property type="entry name" value="Leucine-rich Repeat Variant"/>
    <property type="match status" value="1"/>
</dbReference>
<evidence type="ECO:0000256" key="4">
    <source>
        <dbReference type="PROSITE-ProRule" id="PRU00103"/>
    </source>
</evidence>
<feature type="repeat" description="HEAT" evidence="4">
    <location>
        <begin position="51"/>
        <end position="89"/>
    </location>
</feature>
<dbReference type="InterPro" id="IPR013932">
    <property type="entry name" value="TATA-bd_TIP120"/>
</dbReference>
<evidence type="ECO:0000256" key="2">
    <source>
        <dbReference type="ARBA" id="ARBA00022737"/>
    </source>
</evidence>
<dbReference type="InterPro" id="IPR039852">
    <property type="entry name" value="CAND1/CAND2"/>
</dbReference>